<name>A0ABD6TNG5_9BACI</name>
<proteinExistence type="predicted"/>
<evidence type="ECO:0000313" key="1">
    <source>
        <dbReference type="EMBL" id="PHG21050.1"/>
    </source>
</evidence>
<feature type="non-terminal residue" evidence="1">
    <location>
        <position position="1"/>
    </location>
</feature>
<gene>
    <name evidence="1" type="ORF">COI74_11865</name>
</gene>
<protein>
    <submittedName>
        <fullName evidence="1">Uncharacterized protein</fullName>
    </submittedName>
</protein>
<accession>A0ABD6TNG5</accession>
<organism evidence="1 2">
    <name type="scientific">Bacillus wiedmannii</name>
    <dbReference type="NCBI Taxonomy" id="1890302"/>
    <lineage>
        <taxon>Bacteria</taxon>
        <taxon>Bacillati</taxon>
        <taxon>Bacillota</taxon>
        <taxon>Bacilli</taxon>
        <taxon>Bacillales</taxon>
        <taxon>Bacillaceae</taxon>
        <taxon>Bacillus</taxon>
        <taxon>Bacillus cereus group</taxon>
    </lineage>
</organism>
<sequence length="74" mass="9062">LKNLGNRWFRCFDRCPVFRVHFKFSGMAFFSFKKLLPIMRNYKSNLLFTEIRGFFNYFSNHFNSLYIKGEEKES</sequence>
<dbReference type="EMBL" id="NUUI01000018">
    <property type="protein sequence ID" value="PHG21050.1"/>
    <property type="molecule type" value="Genomic_DNA"/>
</dbReference>
<comment type="caution">
    <text evidence="1">The sequence shown here is derived from an EMBL/GenBank/DDBJ whole genome shotgun (WGS) entry which is preliminary data.</text>
</comment>
<evidence type="ECO:0000313" key="2">
    <source>
        <dbReference type="Proteomes" id="UP000225062"/>
    </source>
</evidence>
<dbReference type="AlphaFoldDB" id="A0ABD6TNG5"/>
<dbReference type="Proteomes" id="UP000225062">
    <property type="component" value="Unassembled WGS sequence"/>
</dbReference>
<reference evidence="1 2" key="1">
    <citation type="submission" date="2017-09" db="EMBL/GenBank/DDBJ databases">
        <title>Large-scale bioinformatics analysis of Bacillus genomes uncovers conserved roles of natural products in bacterial physiology.</title>
        <authorList>
            <consortium name="Agbiome Team Llc"/>
            <person name="Bleich R.M."/>
            <person name="Grubbs K.J."/>
            <person name="Santa Maria K.C."/>
            <person name="Allen S.E."/>
            <person name="Farag S."/>
            <person name="Shank E.A."/>
            <person name="Bowers A."/>
        </authorList>
    </citation>
    <scope>NUCLEOTIDE SEQUENCE [LARGE SCALE GENOMIC DNA]</scope>
    <source>
        <strain evidence="1 2">AFS032503</strain>
    </source>
</reference>